<dbReference type="SUPFAM" id="SSF51735">
    <property type="entry name" value="NAD(P)-binding Rossmann-fold domains"/>
    <property type="match status" value="1"/>
</dbReference>
<evidence type="ECO:0000313" key="4">
    <source>
        <dbReference type="EMBL" id="OMP87549.1"/>
    </source>
</evidence>
<dbReference type="AlphaFoldDB" id="A0A1S8BJA6"/>
<dbReference type="EMBL" id="MSZU01000076">
    <property type="protein sequence ID" value="OMP87549.1"/>
    <property type="molecule type" value="Genomic_DNA"/>
</dbReference>
<dbReference type="PRINTS" id="PR00081">
    <property type="entry name" value="GDHRDH"/>
</dbReference>
<evidence type="ECO:0000313" key="5">
    <source>
        <dbReference type="Proteomes" id="UP000190776"/>
    </source>
</evidence>
<organism evidence="4 5">
    <name type="scientific">Diplodia seriata</name>
    <dbReference type="NCBI Taxonomy" id="420778"/>
    <lineage>
        <taxon>Eukaryota</taxon>
        <taxon>Fungi</taxon>
        <taxon>Dikarya</taxon>
        <taxon>Ascomycota</taxon>
        <taxon>Pezizomycotina</taxon>
        <taxon>Dothideomycetes</taxon>
        <taxon>Dothideomycetes incertae sedis</taxon>
        <taxon>Botryosphaeriales</taxon>
        <taxon>Botryosphaeriaceae</taxon>
        <taxon>Diplodia</taxon>
    </lineage>
</organism>
<dbReference type="GO" id="GO:0016491">
    <property type="term" value="F:oxidoreductase activity"/>
    <property type="evidence" value="ECO:0007669"/>
    <property type="project" value="UniProtKB-KW"/>
</dbReference>
<dbReference type="InterPro" id="IPR036291">
    <property type="entry name" value="NAD(P)-bd_dom_sf"/>
</dbReference>
<protein>
    <submittedName>
        <fullName evidence="4">3-hydroxybutyrate dehydrogenase type 2</fullName>
    </submittedName>
</protein>
<evidence type="ECO:0000256" key="2">
    <source>
        <dbReference type="ARBA" id="ARBA00023002"/>
    </source>
</evidence>
<dbReference type="Gene3D" id="3.40.50.720">
    <property type="entry name" value="NAD(P)-binding Rossmann-like Domain"/>
    <property type="match status" value="1"/>
</dbReference>
<reference evidence="4 5" key="1">
    <citation type="submission" date="2017-01" db="EMBL/GenBank/DDBJ databases">
        <title>Draft genome sequence of Diplodia seriata F98.1, a fungal species involved in grapevine trunk diseases.</title>
        <authorList>
            <person name="Robert-Siegwald G."/>
            <person name="Vallet J."/>
            <person name="Abou-Mansour E."/>
            <person name="Xu J."/>
            <person name="Rey P."/>
            <person name="Bertsch C."/>
            <person name="Rego C."/>
            <person name="Larignon P."/>
            <person name="Fontaine F."/>
            <person name="Lebrun M.-H."/>
        </authorList>
    </citation>
    <scope>NUCLEOTIDE SEQUENCE [LARGE SCALE GENOMIC DNA]</scope>
    <source>
        <strain evidence="4 5">F98.1</strain>
    </source>
</reference>
<keyword evidence="2" id="KW-0560">Oxidoreductase</keyword>
<dbReference type="PANTHER" id="PTHR43180:SF63">
    <property type="entry name" value="DEHYDROGENASE_REDUCTASE FAMILY PROTEIN, PUTATIVE (AFU_ORTHOLOGUE AFUA_6G03520)-RELATED"/>
    <property type="match status" value="1"/>
</dbReference>
<comment type="similarity">
    <text evidence="1">Belongs to the short-chain dehydrogenases/reductases (SDR) family.</text>
</comment>
<sequence length="278" mass="30543">MFNNAGIMHALDGDALGCAERVWDATMAVNAKGVWWGSKHAVRGFREMGKRGGSVVNTASMVALVGSAAAQLAYTASKGAVVALTRELAVVHAREGFRFNALCPAPLHTPMLQEFFGDDKAKRFRREVRFLTGRFGETVEQAHAVVFLASDESSFVNGTDFVVDGGLTKAYVTTEAMLNLPPYQISPQRGLRGPRLFSKHKPLPRRYTASSTILFVNYMYTRADMGVLVDWLEERSNIFSYLIVNIAVAIDACHKLHAPSHRRSPQSGKRPAKPFLGV</sequence>
<name>A0A1S8BJA6_9PEZI</name>
<dbReference type="STRING" id="420778.A0A1S8BJA6"/>
<comment type="caution">
    <text evidence="4">The sequence shown here is derived from an EMBL/GenBank/DDBJ whole genome shotgun (WGS) entry which is preliminary data.</text>
</comment>
<dbReference type="OrthoDB" id="417891at2759"/>
<dbReference type="InterPro" id="IPR002347">
    <property type="entry name" value="SDR_fam"/>
</dbReference>
<dbReference type="Proteomes" id="UP000190776">
    <property type="component" value="Unassembled WGS sequence"/>
</dbReference>
<accession>A0A1S8BJA6</accession>
<dbReference type="Pfam" id="PF13561">
    <property type="entry name" value="adh_short_C2"/>
    <property type="match status" value="1"/>
</dbReference>
<evidence type="ECO:0000256" key="3">
    <source>
        <dbReference type="SAM" id="MobiDB-lite"/>
    </source>
</evidence>
<gene>
    <name evidence="4" type="ORF">BK809_0007636</name>
</gene>
<proteinExistence type="inferred from homology"/>
<dbReference type="CDD" id="cd05233">
    <property type="entry name" value="SDR_c"/>
    <property type="match status" value="1"/>
</dbReference>
<feature type="region of interest" description="Disordered" evidence="3">
    <location>
        <begin position="259"/>
        <end position="278"/>
    </location>
</feature>
<evidence type="ECO:0000256" key="1">
    <source>
        <dbReference type="ARBA" id="ARBA00006484"/>
    </source>
</evidence>
<dbReference type="PANTHER" id="PTHR43180">
    <property type="entry name" value="3-OXOACYL-(ACYL-CARRIER-PROTEIN) REDUCTASE (AFU_ORTHOLOGUE AFUA_6G11210)"/>
    <property type="match status" value="1"/>
</dbReference>